<evidence type="ECO:0000313" key="2">
    <source>
        <dbReference type="Proteomes" id="UP000244334"/>
    </source>
</evidence>
<gene>
    <name evidence="1" type="ORF">ACZ87_01879</name>
</gene>
<name>A0A328TMB5_9GAMM</name>
<dbReference type="AlphaFoldDB" id="A0A328TMB5"/>
<evidence type="ECO:0000313" key="1">
    <source>
        <dbReference type="EMBL" id="RAP71310.1"/>
    </source>
</evidence>
<protein>
    <submittedName>
        <fullName evidence="1">Uncharacterized protein</fullName>
    </submittedName>
</protein>
<reference evidence="1" key="1">
    <citation type="submission" date="2018-04" db="EMBL/GenBank/DDBJ databases">
        <title>Genomes of the Obligate Erwinia dacicola and Facultative Enterobacter sp. OLF Endosymbionts of the Olive Fruit fly, Bactrocera oleae.</title>
        <authorList>
            <person name="Estes A.M."/>
            <person name="Hearn D.J."/>
            <person name="Agarwal S."/>
            <person name="Pierson E.A."/>
            <person name="Dunning-Hotopp J.C."/>
        </authorList>
    </citation>
    <scope>NUCLEOTIDE SEQUENCE [LARGE SCALE GENOMIC DNA]</scope>
    <source>
        <strain evidence="1">Oroville</strain>
    </source>
</reference>
<proteinExistence type="predicted"/>
<accession>A0A328TMB5</accession>
<dbReference type="EMBL" id="LJAM02000163">
    <property type="protein sequence ID" value="RAP71310.1"/>
    <property type="molecule type" value="Genomic_DNA"/>
</dbReference>
<keyword evidence="2" id="KW-1185">Reference proteome</keyword>
<dbReference type="Proteomes" id="UP000244334">
    <property type="component" value="Unassembled WGS sequence"/>
</dbReference>
<organism evidence="1 2">
    <name type="scientific">Candidatus Erwinia dacicola</name>
    <dbReference type="NCBI Taxonomy" id="252393"/>
    <lineage>
        <taxon>Bacteria</taxon>
        <taxon>Pseudomonadati</taxon>
        <taxon>Pseudomonadota</taxon>
        <taxon>Gammaproteobacteria</taxon>
        <taxon>Enterobacterales</taxon>
        <taxon>Erwiniaceae</taxon>
        <taxon>Erwinia</taxon>
    </lineage>
</organism>
<comment type="caution">
    <text evidence="1">The sequence shown here is derived from an EMBL/GenBank/DDBJ whole genome shotgun (WGS) entry which is preliminary data.</text>
</comment>
<sequence length="42" mass="4676">MMRYLSKISASKAGYAKPDCLSYDLLNDFVIDATGYSSVSFF</sequence>